<name>A0AAP0JJB1_9MAGN</name>
<proteinExistence type="predicted"/>
<sequence length="50" mass="5751">MAFTGRLRSTVPLIRMALRSESASAQRLADQFTFAAPEIVWEVEKRLHFD</sequence>
<dbReference type="Proteomes" id="UP001420932">
    <property type="component" value="Unassembled WGS sequence"/>
</dbReference>
<evidence type="ECO:0000313" key="2">
    <source>
        <dbReference type="Proteomes" id="UP001420932"/>
    </source>
</evidence>
<organism evidence="1 2">
    <name type="scientific">Stephania yunnanensis</name>
    <dbReference type="NCBI Taxonomy" id="152371"/>
    <lineage>
        <taxon>Eukaryota</taxon>
        <taxon>Viridiplantae</taxon>
        <taxon>Streptophyta</taxon>
        <taxon>Embryophyta</taxon>
        <taxon>Tracheophyta</taxon>
        <taxon>Spermatophyta</taxon>
        <taxon>Magnoliopsida</taxon>
        <taxon>Ranunculales</taxon>
        <taxon>Menispermaceae</taxon>
        <taxon>Menispermoideae</taxon>
        <taxon>Cissampelideae</taxon>
        <taxon>Stephania</taxon>
    </lineage>
</organism>
<evidence type="ECO:0000313" key="1">
    <source>
        <dbReference type="EMBL" id="KAK9134969.1"/>
    </source>
</evidence>
<comment type="caution">
    <text evidence="1">The sequence shown here is derived from an EMBL/GenBank/DDBJ whole genome shotgun (WGS) entry which is preliminary data.</text>
</comment>
<reference evidence="1 2" key="1">
    <citation type="submission" date="2024-01" db="EMBL/GenBank/DDBJ databases">
        <title>Genome assemblies of Stephania.</title>
        <authorList>
            <person name="Yang L."/>
        </authorList>
    </citation>
    <scope>NUCLEOTIDE SEQUENCE [LARGE SCALE GENOMIC DNA]</scope>
    <source>
        <strain evidence="1">YNDBR</strain>
        <tissue evidence="1">Leaf</tissue>
    </source>
</reference>
<dbReference type="EMBL" id="JBBNAF010000006">
    <property type="protein sequence ID" value="KAK9134969.1"/>
    <property type="molecule type" value="Genomic_DNA"/>
</dbReference>
<dbReference type="AlphaFoldDB" id="A0AAP0JJB1"/>
<gene>
    <name evidence="1" type="ORF">Syun_014299</name>
</gene>
<keyword evidence="2" id="KW-1185">Reference proteome</keyword>
<accession>A0AAP0JJB1</accession>
<protein>
    <submittedName>
        <fullName evidence="1">Uncharacterized protein</fullName>
    </submittedName>
</protein>